<reference evidence="1" key="1">
    <citation type="submission" date="2024-05" db="EMBL/GenBank/DDBJ databases">
        <title>Isolation and characterization of Sporomusa carbonis sp. nov., a carboxydotrophic hydrogenogen in the genus of Sporomusa isolated from a charcoal burning pile.</title>
        <authorList>
            <person name="Boeer T."/>
            <person name="Rosenbaum F."/>
            <person name="Eysell L."/>
            <person name="Mueller V."/>
            <person name="Daniel R."/>
            <person name="Poehlein A."/>
        </authorList>
    </citation>
    <scope>NUCLEOTIDE SEQUENCE [LARGE SCALE GENOMIC DNA]</scope>
    <source>
        <strain evidence="1">DSM 10669</strain>
    </source>
</reference>
<keyword evidence="2" id="KW-1185">Reference proteome</keyword>
<protein>
    <submittedName>
        <fullName evidence="1">Uncharacterized protein</fullName>
    </submittedName>
</protein>
<sequence>MTLQRFLVAAFLVFVLGIGAVYAGVNRVPFRQEGGAHEMHKSSLSPVIITVYRGNVSSANMILNSKA</sequence>
<evidence type="ECO:0000313" key="1">
    <source>
        <dbReference type="EMBL" id="XFO65106.1"/>
    </source>
</evidence>
<proteinExistence type="predicted"/>
<evidence type="ECO:0000313" key="2">
    <source>
        <dbReference type="Proteomes" id="UP000216752"/>
    </source>
</evidence>
<organism evidence="1 2">
    <name type="scientific">Sporomusa silvacetica DSM 10669</name>
    <dbReference type="NCBI Taxonomy" id="1123289"/>
    <lineage>
        <taxon>Bacteria</taxon>
        <taxon>Bacillati</taxon>
        <taxon>Bacillota</taxon>
        <taxon>Negativicutes</taxon>
        <taxon>Selenomonadales</taxon>
        <taxon>Sporomusaceae</taxon>
        <taxon>Sporomusa</taxon>
    </lineage>
</organism>
<accession>A0ABZ3IHF2</accession>
<dbReference type="RefSeq" id="WP_094603213.1">
    <property type="nucleotide sequence ID" value="NZ_CP155573.1"/>
</dbReference>
<dbReference type="EMBL" id="CP155573">
    <property type="protein sequence ID" value="XFO65106.1"/>
    <property type="molecule type" value="Genomic_DNA"/>
</dbReference>
<gene>
    <name evidence="1" type="ORF">SPSIL_012150</name>
</gene>
<name>A0ABZ3IHF2_9FIRM</name>
<dbReference type="Proteomes" id="UP000216752">
    <property type="component" value="Chromosome"/>
</dbReference>